<gene>
    <name evidence="1" type="ORF">UT41_C0001G0499</name>
</gene>
<evidence type="ECO:0000313" key="1">
    <source>
        <dbReference type="EMBL" id="KKR12955.1"/>
    </source>
</evidence>
<sequence length="155" mass="18073">MNKELIEQVQKMMATLLGKVGDKPLTVLSQKYCDEIAHLAGNWILDELPHARIYVIKGIIDRSAHHDLLIVEYGGKAYLIDPVIWRFFKTKKSILVATKHTMPELLSEIQKIYKGIWRISDRVEKSGFERRLEWERRIETKVDEGIQEMAIKEAK</sequence>
<accession>A0A0G0QRE4</accession>
<protein>
    <submittedName>
        <fullName evidence="1">Uncharacterized protein</fullName>
    </submittedName>
</protein>
<dbReference type="STRING" id="1619013.UT41_C0001G0499"/>
<dbReference type="EMBL" id="LBWR01000001">
    <property type="protein sequence ID" value="KKR12955.1"/>
    <property type="molecule type" value="Genomic_DNA"/>
</dbReference>
<dbReference type="AlphaFoldDB" id="A0A0G0QRE4"/>
<evidence type="ECO:0000313" key="2">
    <source>
        <dbReference type="Proteomes" id="UP000034665"/>
    </source>
</evidence>
<dbReference type="Proteomes" id="UP000034665">
    <property type="component" value="Unassembled WGS sequence"/>
</dbReference>
<organism evidence="1 2">
    <name type="scientific">Candidatus Wolfebacteria bacterium GW2011_GWC2_39_22</name>
    <dbReference type="NCBI Taxonomy" id="1619013"/>
    <lineage>
        <taxon>Bacteria</taxon>
        <taxon>Candidatus Wolfeibacteriota</taxon>
    </lineage>
</organism>
<proteinExistence type="predicted"/>
<reference evidence="1 2" key="1">
    <citation type="journal article" date="2015" name="Nature">
        <title>rRNA introns, odd ribosomes, and small enigmatic genomes across a large radiation of phyla.</title>
        <authorList>
            <person name="Brown C.T."/>
            <person name="Hug L.A."/>
            <person name="Thomas B.C."/>
            <person name="Sharon I."/>
            <person name="Castelle C.J."/>
            <person name="Singh A."/>
            <person name="Wilkins M.J."/>
            <person name="Williams K.H."/>
            <person name="Banfield J.F."/>
        </authorList>
    </citation>
    <scope>NUCLEOTIDE SEQUENCE [LARGE SCALE GENOMIC DNA]</scope>
</reference>
<comment type="caution">
    <text evidence="1">The sequence shown here is derived from an EMBL/GenBank/DDBJ whole genome shotgun (WGS) entry which is preliminary data.</text>
</comment>
<name>A0A0G0QRE4_9BACT</name>